<protein>
    <submittedName>
        <fullName evidence="1">Uncharacterized protein</fullName>
    </submittedName>
</protein>
<feature type="non-terminal residue" evidence="1">
    <location>
        <position position="1"/>
    </location>
</feature>
<gene>
    <name evidence="1" type="ORF">EJB05_15527</name>
</gene>
<sequence length="201" mass="22291">MTSRASATSCEAKVADNGDIILPATESAQHIFAVLPRPNSIGLDSRSCSRRHRMKRTDDMHSFKSTVKLLKKTGVFAEKEFPRPRHEWRGFLNRERGNKEAVSDTLVLSGPPFRCCDSHHMESIAAAPDWRGRRPLTRALSGARLECPNPKKRTAMAADDIPIDALVEVLSRLPHLGQRSDGRALRLPTPSSLLPSLLHVS</sequence>
<evidence type="ECO:0000313" key="2">
    <source>
        <dbReference type="Proteomes" id="UP000324897"/>
    </source>
</evidence>
<dbReference type="AlphaFoldDB" id="A0A5J9W391"/>
<accession>A0A5J9W391</accession>
<reference evidence="1 2" key="1">
    <citation type="journal article" date="2019" name="Sci. Rep.">
        <title>A high-quality genome of Eragrostis curvula grass provides insights into Poaceae evolution and supports new strategies to enhance forage quality.</title>
        <authorList>
            <person name="Carballo J."/>
            <person name="Santos B.A.C.M."/>
            <person name="Zappacosta D."/>
            <person name="Garbus I."/>
            <person name="Selva J.P."/>
            <person name="Gallo C.A."/>
            <person name="Diaz A."/>
            <person name="Albertini E."/>
            <person name="Caccamo M."/>
            <person name="Echenique V."/>
        </authorList>
    </citation>
    <scope>NUCLEOTIDE SEQUENCE [LARGE SCALE GENOMIC DNA]</scope>
    <source>
        <strain evidence="2">cv. Victoria</strain>
        <tissue evidence="1">Leaf</tissue>
    </source>
</reference>
<dbReference type="EMBL" id="RWGY01000007">
    <property type="protein sequence ID" value="TVU41964.1"/>
    <property type="molecule type" value="Genomic_DNA"/>
</dbReference>
<comment type="caution">
    <text evidence="1">The sequence shown here is derived from an EMBL/GenBank/DDBJ whole genome shotgun (WGS) entry which is preliminary data.</text>
</comment>
<name>A0A5J9W391_9POAL</name>
<proteinExistence type="predicted"/>
<evidence type="ECO:0000313" key="1">
    <source>
        <dbReference type="EMBL" id="TVU41964.1"/>
    </source>
</evidence>
<keyword evidence="2" id="KW-1185">Reference proteome</keyword>
<organism evidence="1 2">
    <name type="scientific">Eragrostis curvula</name>
    <name type="common">weeping love grass</name>
    <dbReference type="NCBI Taxonomy" id="38414"/>
    <lineage>
        <taxon>Eukaryota</taxon>
        <taxon>Viridiplantae</taxon>
        <taxon>Streptophyta</taxon>
        <taxon>Embryophyta</taxon>
        <taxon>Tracheophyta</taxon>
        <taxon>Spermatophyta</taxon>
        <taxon>Magnoliopsida</taxon>
        <taxon>Liliopsida</taxon>
        <taxon>Poales</taxon>
        <taxon>Poaceae</taxon>
        <taxon>PACMAD clade</taxon>
        <taxon>Chloridoideae</taxon>
        <taxon>Eragrostideae</taxon>
        <taxon>Eragrostidinae</taxon>
        <taxon>Eragrostis</taxon>
    </lineage>
</organism>
<dbReference type="Gramene" id="TVU41964">
    <property type="protein sequence ID" value="TVU41964"/>
    <property type="gene ID" value="EJB05_15527"/>
</dbReference>
<dbReference type="Proteomes" id="UP000324897">
    <property type="component" value="Chromosome 4"/>
</dbReference>